<dbReference type="EMBL" id="CADCVT010000001">
    <property type="protein sequence ID" value="CAA9471783.1"/>
    <property type="molecule type" value="Genomic_DNA"/>
</dbReference>
<dbReference type="InterPro" id="IPR050238">
    <property type="entry name" value="DNA_Rep/Repair_Clamp_Loader"/>
</dbReference>
<dbReference type="Gene3D" id="3.40.50.300">
    <property type="entry name" value="P-loop containing nucleotide triphosphate hydrolases"/>
    <property type="match status" value="1"/>
</dbReference>
<organism evidence="1">
    <name type="scientific">uncultured Solirubrobacteraceae bacterium</name>
    <dbReference type="NCBI Taxonomy" id="1162706"/>
    <lineage>
        <taxon>Bacteria</taxon>
        <taxon>Bacillati</taxon>
        <taxon>Actinomycetota</taxon>
        <taxon>Thermoleophilia</taxon>
        <taxon>Solirubrobacterales</taxon>
        <taxon>Solirubrobacteraceae</taxon>
        <taxon>environmental samples</taxon>
    </lineage>
</organism>
<dbReference type="PANTHER" id="PTHR11669">
    <property type="entry name" value="REPLICATION FACTOR C / DNA POLYMERASE III GAMMA-TAU SUBUNIT"/>
    <property type="match status" value="1"/>
</dbReference>
<dbReference type="InterPro" id="IPR027417">
    <property type="entry name" value="P-loop_NTPase"/>
</dbReference>
<dbReference type="Pfam" id="PF13177">
    <property type="entry name" value="DNA_pol3_delta2"/>
    <property type="match status" value="1"/>
</dbReference>
<proteinExistence type="predicted"/>
<name>A0A6J4REN9_9ACTN</name>
<sequence length="363" mass="39338">MDLTDHPHARAVLHGPPSHAYLFEGPAGSGKEEVAREYAAELLAEGSADPEGAAARVRTGAHPDLTWVAPTSSAGLLRGDIDEPVVAAAARTPFESARRVFVIEDADELNDQAANRMLKTLEEPPEYAHLILLTSRPGKVLPTIASRCQHVRFDAPSPERIAERVGRHGVDPATAQACARLGLGDADRSLRLALGDGPALRACSEALARACISGALQKRPWQEVLKRAREQGTTAAEAVEARAAEEVEVVPKKERKRVEREFGERAKRAQRRAMQGALDQGLELTGLWLRDVACVIDQMPELVLNTDRADELRADADEAPSSSALRDGQLVVEETRRRLDLNVSEELALEQLASRVARAVAGR</sequence>
<dbReference type="AlphaFoldDB" id="A0A6J4REN9"/>
<protein>
    <submittedName>
        <fullName evidence="1">DNA polymerase III delta prime subunit</fullName>
        <ecNumber evidence="1">2.7.7.7</ecNumber>
    </submittedName>
</protein>
<dbReference type="EC" id="2.7.7.7" evidence="1"/>
<gene>
    <name evidence="1" type="ORF">AVDCRST_MAG85-2</name>
</gene>
<keyword evidence="1" id="KW-0808">Transferase</keyword>
<dbReference type="GO" id="GO:0006261">
    <property type="term" value="P:DNA-templated DNA replication"/>
    <property type="evidence" value="ECO:0007669"/>
    <property type="project" value="TreeGrafter"/>
</dbReference>
<evidence type="ECO:0000313" key="1">
    <source>
        <dbReference type="EMBL" id="CAA9471783.1"/>
    </source>
</evidence>
<dbReference type="SUPFAM" id="SSF52540">
    <property type="entry name" value="P-loop containing nucleoside triphosphate hydrolases"/>
    <property type="match status" value="1"/>
</dbReference>
<keyword evidence="1" id="KW-0548">Nucleotidyltransferase</keyword>
<dbReference type="PANTHER" id="PTHR11669:SF8">
    <property type="entry name" value="DNA POLYMERASE III SUBUNIT DELTA"/>
    <property type="match status" value="1"/>
</dbReference>
<accession>A0A6J4REN9</accession>
<reference evidence="1" key="1">
    <citation type="submission" date="2020-02" db="EMBL/GenBank/DDBJ databases">
        <authorList>
            <person name="Meier V. D."/>
        </authorList>
    </citation>
    <scope>NUCLEOTIDE SEQUENCE</scope>
    <source>
        <strain evidence="1">AVDCRST_MAG85</strain>
    </source>
</reference>
<dbReference type="GO" id="GO:0003887">
    <property type="term" value="F:DNA-directed DNA polymerase activity"/>
    <property type="evidence" value="ECO:0007669"/>
    <property type="project" value="UniProtKB-EC"/>
</dbReference>